<keyword evidence="6" id="KW-1185">Reference proteome</keyword>
<accession>A0ABV7LEL9</accession>
<evidence type="ECO:0000256" key="3">
    <source>
        <dbReference type="ARBA" id="ARBA00038502"/>
    </source>
</evidence>
<feature type="domain" description="N-acetyltransferase" evidence="4">
    <location>
        <begin position="35"/>
        <end position="191"/>
    </location>
</feature>
<evidence type="ECO:0000256" key="2">
    <source>
        <dbReference type="ARBA" id="ARBA00023315"/>
    </source>
</evidence>
<gene>
    <name evidence="5" type="ORF">ACFOEX_06935</name>
</gene>
<protein>
    <submittedName>
        <fullName evidence="5">GNAT family N-acetyltransferase</fullName>
        <ecNumber evidence="5">2.3.-.-</ecNumber>
    </submittedName>
</protein>
<evidence type="ECO:0000313" key="6">
    <source>
        <dbReference type="Proteomes" id="UP001595536"/>
    </source>
</evidence>
<dbReference type="PANTHER" id="PTHR43792">
    <property type="entry name" value="GNAT FAMILY, PUTATIVE (AFU_ORTHOLOGUE AFUA_3G00765)-RELATED-RELATED"/>
    <property type="match status" value="1"/>
</dbReference>
<keyword evidence="1 5" id="KW-0808">Transferase</keyword>
<dbReference type="Proteomes" id="UP001595536">
    <property type="component" value="Unassembled WGS sequence"/>
</dbReference>
<dbReference type="InterPro" id="IPR000182">
    <property type="entry name" value="GNAT_dom"/>
</dbReference>
<dbReference type="EC" id="2.3.-.-" evidence="5"/>
<evidence type="ECO:0000313" key="5">
    <source>
        <dbReference type="EMBL" id="MFC3266083.1"/>
    </source>
</evidence>
<comment type="similarity">
    <text evidence="3">Belongs to the acetyltransferase family. RimJ subfamily.</text>
</comment>
<name>A0ABV7LEL9_9HYPH</name>
<keyword evidence="2 5" id="KW-0012">Acyltransferase</keyword>
<comment type="caution">
    <text evidence="5">The sequence shown here is derived from an EMBL/GenBank/DDBJ whole genome shotgun (WGS) entry which is preliminary data.</text>
</comment>
<evidence type="ECO:0000259" key="4">
    <source>
        <dbReference type="PROSITE" id="PS51186"/>
    </source>
</evidence>
<dbReference type="PROSITE" id="PS51186">
    <property type="entry name" value="GNAT"/>
    <property type="match status" value="1"/>
</dbReference>
<dbReference type="RefSeq" id="WP_376831039.1">
    <property type="nucleotide sequence ID" value="NZ_JBHLWR010000006.1"/>
</dbReference>
<evidence type="ECO:0000256" key="1">
    <source>
        <dbReference type="ARBA" id="ARBA00022679"/>
    </source>
</evidence>
<dbReference type="Gene3D" id="3.40.630.30">
    <property type="match status" value="1"/>
</dbReference>
<dbReference type="Pfam" id="PF13302">
    <property type="entry name" value="Acetyltransf_3"/>
    <property type="match status" value="1"/>
</dbReference>
<dbReference type="InterPro" id="IPR016181">
    <property type="entry name" value="Acyl_CoA_acyltransferase"/>
</dbReference>
<dbReference type="GO" id="GO:0016746">
    <property type="term" value="F:acyltransferase activity"/>
    <property type="evidence" value="ECO:0007669"/>
    <property type="project" value="UniProtKB-KW"/>
</dbReference>
<organism evidence="5 6">
    <name type="scientific">Camelimonas abortus</name>
    <dbReference type="NCBI Taxonomy" id="1017184"/>
    <lineage>
        <taxon>Bacteria</taxon>
        <taxon>Pseudomonadati</taxon>
        <taxon>Pseudomonadota</taxon>
        <taxon>Alphaproteobacteria</taxon>
        <taxon>Hyphomicrobiales</taxon>
        <taxon>Chelatococcaceae</taxon>
        <taxon>Camelimonas</taxon>
    </lineage>
</organism>
<dbReference type="SUPFAM" id="SSF55729">
    <property type="entry name" value="Acyl-CoA N-acyltransferases (Nat)"/>
    <property type="match status" value="1"/>
</dbReference>
<reference evidence="6" key="1">
    <citation type="journal article" date="2019" name="Int. J. Syst. Evol. Microbiol.">
        <title>The Global Catalogue of Microorganisms (GCM) 10K type strain sequencing project: providing services to taxonomists for standard genome sequencing and annotation.</title>
        <authorList>
            <consortium name="The Broad Institute Genomics Platform"/>
            <consortium name="The Broad Institute Genome Sequencing Center for Infectious Disease"/>
            <person name="Wu L."/>
            <person name="Ma J."/>
        </authorList>
    </citation>
    <scope>NUCLEOTIDE SEQUENCE [LARGE SCALE GENOMIC DNA]</scope>
    <source>
        <strain evidence="6">CCM 7941</strain>
    </source>
</reference>
<dbReference type="EMBL" id="JBHRUV010000030">
    <property type="protein sequence ID" value="MFC3266083.1"/>
    <property type="molecule type" value="Genomic_DNA"/>
</dbReference>
<dbReference type="InterPro" id="IPR051531">
    <property type="entry name" value="N-acetyltransferase"/>
</dbReference>
<proteinExistence type="inferred from homology"/>
<dbReference type="PANTHER" id="PTHR43792:SF8">
    <property type="entry name" value="[RIBOSOMAL PROTEIN US5]-ALANINE N-ACETYLTRANSFERASE"/>
    <property type="match status" value="1"/>
</dbReference>
<sequence length="199" mass="22415">MSLFRFKPRIAEPAPVAGERVYLRPPRMEDHGEWVALRVASESFLAPWEPLRHGDEYSRRSWRLRVLGACEDARRDASYSFLIFTRDRDVMVGGLTLGQVRRGVAQTATLGYWMGAAWAGKGLMSDAVRAVLAYAFGPLGLRRVEAACLPHNVASRRVLERNGFRLEGLAREYLCIAGRWEDHVTYARLATDPAPPWAS</sequence>